<feature type="domain" description="SGNH hydrolase-type esterase" evidence="1">
    <location>
        <begin position="131"/>
        <end position="278"/>
    </location>
</feature>
<sequence>MAAMIDPQKDTSSFLHFLGATKGVGNPSLLRLSSSILFATPSHHFRSNLRFASNRHMDSTTSEPDTTRPFQSLTESEFRQLIHSSMKCTYRSHDGHTAYLPLLTSTPSREYSTVLIGDSGIERFATTGSRTRTAQLPSCINLGVGGDRIENVLYRLDSDLFTLLQNRGIKVWVLKIGANHLGRKKGLKRKEVDLYRVLLHALFRIAPGSKVVAAGLGRRRDVDEDKIERSNGVMRECAEEVDRAMGGGRVVWVDVPEEINAEEHLSDHCHMNEEGYRIWDEVLYPMIVGLLT</sequence>
<name>A0ABR4CM75_9HELO</name>
<comment type="caution">
    <text evidence="2">The sequence shown here is derived from an EMBL/GenBank/DDBJ whole genome shotgun (WGS) entry which is preliminary data.</text>
</comment>
<dbReference type="Proteomes" id="UP001595075">
    <property type="component" value="Unassembled WGS sequence"/>
</dbReference>
<dbReference type="CDD" id="cd00229">
    <property type="entry name" value="SGNH_hydrolase"/>
    <property type="match status" value="1"/>
</dbReference>
<proteinExistence type="predicted"/>
<accession>A0ABR4CM75</accession>
<gene>
    <name evidence="2" type="ORF">VTL71DRAFT_12284</name>
</gene>
<dbReference type="EMBL" id="JAZHXI010000005">
    <property type="protein sequence ID" value="KAL2071049.1"/>
    <property type="molecule type" value="Genomic_DNA"/>
</dbReference>
<evidence type="ECO:0000259" key="1">
    <source>
        <dbReference type="Pfam" id="PF13472"/>
    </source>
</evidence>
<evidence type="ECO:0000313" key="2">
    <source>
        <dbReference type="EMBL" id="KAL2071049.1"/>
    </source>
</evidence>
<dbReference type="Pfam" id="PF13472">
    <property type="entry name" value="Lipase_GDSL_2"/>
    <property type="match status" value="1"/>
</dbReference>
<reference evidence="2 3" key="1">
    <citation type="journal article" date="2024" name="Commun. Biol.">
        <title>Comparative genomic analysis of thermophilic fungi reveals convergent evolutionary adaptations and gene losses.</title>
        <authorList>
            <person name="Steindorff A.S."/>
            <person name="Aguilar-Pontes M.V."/>
            <person name="Robinson A.J."/>
            <person name="Andreopoulos B."/>
            <person name="LaButti K."/>
            <person name="Kuo A."/>
            <person name="Mondo S."/>
            <person name="Riley R."/>
            <person name="Otillar R."/>
            <person name="Haridas S."/>
            <person name="Lipzen A."/>
            <person name="Grimwood J."/>
            <person name="Schmutz J."/>
            <person name="Clum A."/>
            <person name="Reid I.D."/>
            <person name="Moisan M.C."/>
            <person name="Butler G."/>
            <person name="Nguyen T.T.M."/>
            <person name="Dewar K."/>
            <person name="Conant G."/>
            <person name="Drula E."/>
            <person name="Henrissat B."/>
            <person name="Hansel C."/>
            <person name="Singer S."/>
            <person name="Hutchinson M.I."/>
            <person name="de Vries R.P."/>
            <person name="Natvig D.O."/>
            <person name="Powell A.J."/>
            <person name="Tsang A."/>
            <person name="Grigoriev I.V."/>
        </authorList>
    </citation>
    <scope>NUCLEOTIDE SEQUENCE [LARGE SCALE GENOMIC DNA]</scope>
    <source>
        <strain evidence="2 3">CBS 494.80</strain>
    </source>
</reference>
<dbReference type="InterPro" id="IPR036514">
    <property type="entry name" value="SGNH_hydro_sf"/>
</dbReference>
<protein>
    <recommendedName>
        <fullName evidence="1">SGNH hydrolase-type esterase domain-containing protein</fullName>
    </recommendedName>
</protein>
<evidence type="ECO:0000313" key="3">
    <source>
        <dbReference type="Proteomes" id="UP001595075"/>
    </source>
</evidence>
<dbReference type="Gene3D" id="3.40.50.1110">
    <property type="entry name" value="SGNH hydrolase"/>
    <property type="match status" value="1"/>
</dbReference>
<organism evidence="2 3">
    <name type="scientific">Oculimacula yallundae</name>
    <dbReference type="NCBI Taxonomy" id="86028"/>
    <lineage>
        <taxon>Eukaryota</taxon>
        <taxon>Fungi</taxon>
        <taxon>Dikarya</taxon>
        <taxon>Ascomycota</taxon>
        <taxon>Pezizomycotina</taxon>
        <taxon>Leotiomycetes</taxon>
        <taxon>Helotiales</taxon>
        <taxon>Ploettnerulaceae</taxon>
        <taxon>Oculimacula</taxon>
    </lineage>
</organism>
<dbReference type="SUPFAM" id="SSF52266">
    <property type="entry name" value="SGNH hydrolase"/>
    <property type="match status" value="1"/>
</dbReference>
<dbReference type="InterPro" id="IPR013830">
    <property type="entry name" value="SGNH_hydro"/>
</dbReference>
<keyword evidence="3" id="KW-1185">Reference proteome</keyword>